<dbReference type="PROSITE" id="PS50943">
    <property type="entry name" value="HTH_CROC1"/>
    <property type="match status" value="1"/>
</dbReference>
<gene>
    <name evidence="2" type="ORF">F9L08_19790</name>
</gene>
<name>A0A6L3YF98_9HYPH</name>
<organism evidence="2 3">
    <name type="scientific">Brucella tritici</name>
    <dbReference type="NCBI Taxonomy" id="94626"/>
    <lineage>
        <taxon>Bacteria</taxon>
        <taxon>Pseudomonadati</taxon>
        <taxon>Pseudomonadota</taxon>
        <taxon>Alphaproteobacteria</taxon>
        <taxon>Hyphomicrobiales</taxon>
        <taxon>Brucellaceae</taxon>
        <taxon>Brucella/Ochrobactrum group</taxon>
        <taxon>Brucella</taxon>
    </lineage>
</organism>
<reference evidence="2 3" key="1">
    <citation type="submission" date="2019-09" db="EMBL/GenBank/DDBJ databases">
        <title>Taxonomic organization of the family Brucellaceae based on a phylogenomic approach.</title>
        <authorList>
            <person name="Leclercq S."/>
            <person name="Cloeckaert A."/>
            <person name="Zygmunt M.S."/>
        </authorList>
    </citation>
    <scope>NUCLEOTIDE SEQUENCE [LARGE SCALE GENOMIC DNA]</scope>
    <source>
        <strain evidence="2 3">WS1830</strain>
    </source>
</reference>
<evidence type="ECO:0000313" key="3">
    <source>
        <dbReference type="Proteomes" id="UP000481643"/>
    </source>
</evidence>
<dbReference type="GO" id="GO:0003677">
    <property type="term" value="F:DNA binding"/>
    <property type="evidence" value="ECO:0007669"/>
    <property type="project" value="InterPro"/>
</dbReference>
<dbReference type="AlphaFoldDB" id="A0A6L3YF98"/>
<dbReference type="CDD" id="cd00093">
    <property type="entry name" value="HTH_XRE"/>
    <property type="match status" value="1"/>
</dbReference>
<proteinExistence type="predicted"/>
<evidence type="ECO:0000313" key="2">
    <source>
        <dbReference type="EMBL" id="KAB2681144.1"/>
    </source>
</evidence>
<dbReference type="SUPFAM" id="SSF47413">
    <property type="entry name" value="lambda repressor-like DNA-binding domains"/>
    <property type="match status" value="1"/>
</dbReference>
<dbReference type="Proteomes" id="UP000481643">
    <property type="component" value="Unassembled WGS sequence"/>
</dbReference>
<evidence type="ECO:0000259" key="1">
    <source>
        <dbReference type="PROSITE" id="PS50943"/>
    </source>
</evidence>
<dbReference type="Gene3D" id="1.10.260.40">
    <property type="entry name" value="lambda repressor-like DNA-binding domains"/>
    <property type="match status" value="1"/>
</dbReference>
<feature type="domain" description="HTH cro/C1-type" evidence="1">
    <location>
        <begin position="108"/>
        <end position="162"/>
    </location>
</feature>
<dbReference type="SMART" id="SM00530">
    <property type="entry name" value="HTH_XRE"/>
    <property type="match status" value="2"/>
</dbReference>
<protein>
    <submittedName>
        <fullName evidence="2">Helix-turn-helix domain-containing protein</fullName>
    </submittedName>
</protein>
<comment type="caution">
    <text evidence="2">The sequence shown here is derived from an EMBL/GenBank/DDBJ whole genome shotgun (WGS) entry which is preliminary data.</text>
</comment>
<dbReference type="Pfam" id="PF01381">
    <property type="entry name" value="HTH_3"/>
    <property type="match status" value="1"/>
</dbReference>
<sequence length="172" mass="19491">MIPNEEGDVDNPLRENIAAFMEAERKRRKFRHQDMAELFRNGSGQGLSYRTYIQTFRRKNNVTLKTLGIMAEGLDASIASLLIGKDVVEPWAHKLDDPALRERLALILTRERESRGMSRVDMYKLIGVAEATYQKLERGRDNVSVDTLAAIAKSLKRNPATFLFDPAVPTVD</sequence>
<dbReference type="InterPro" id="IPR001387">
    <property type="entry name" value="Cro/C1-type_HTH"/>
</dbReference>
<dbReference type="InterPro" id="IPR010982">
    <property type="entry name" value="Lambda_DNA-bd_dom_sf"/>
</dbReference>
<dbReference type="EMBL" id="WBVX01000024">
    <property type="protein sequence ID" value="KAB2681144.1"/>
    <property type="molecule type" value="Genomic_DNA"/>
</dbReference>
<accession>A0A6L3YF98</accession>